<evidence type="ECO:0000313" key="10">
    <source>
        <dbReference type="Proteomes" id="UP001652621"/>
    </source>
</evidence>
<keyword evidence="6" id="KW-0378">Hydrolase</keyword>
<evidence type="ECO:0000256" key="3">
    <source>
        <dbReference type="ARBA" id="ARBA00006958"/>
    </source>
</evidence>
<dbReference type="GeneID" id="105262582"/>
<dbReference type="PANTHER" id="PTHR22930:SF269">
    <property type="entry name" value="NUCLEASE HARBI1-LIKE PROTEIN"/>
    <property type="match status" value="1"/>
</dbReference>
<accession>A0A9J7IB96</accession>
<protein>
    <submittedName>
        <fullName evidence="11">Uncharacterized protein LOC105262582 isoform X1</fullName>
    </submittedName>
</protein>
<comment type="similarity">
    <text evidence="3">Belongs to the HARBI1 family.</text>
</comment>
<dbReference type="RefSeq" id="XP_011296508.2">
    <property type="nucleotide sequence ID" value="XM_011298206.3"/>
</dbReference>
<evidence type="ECO:0000313" key="11">
    <source>
        <dbReference type="RefSeq" id="XP_011296508.2"/>
    </source>
</evidence>
<evidence type="ECO:0000256" key="1">
    <source>
        <dbReference type="ARBA" id="ARBA00001968"/>
    </source>
</evidence>
<dbReference type="VEuPathDB" id="VectorBase:MDOMA2_016163"/>
<evidence type="ECO:0000256" key="2">
    <source>
        <dbReference type="ARBA" id="ARBA00004123"/>
    </source>
</evidence>
<dbReference type="Pfam" id="PF13359">
    <property type="entry name" value="DDE_Tnp_4"/>
    <property type="match status" value="1"/>
</dbReference>
<evidence type="ECO:0000256" key="6">
    <source>
        <dbReference type="ARBA" id="ARBA00022801"/>
    </source>
</evidence>
<dbReference type="OrthoDB" id="6627079at2759"/>
<organism evidence="10 11">
    <name type="scientific">Musca domestica</name>
    <name type="common">House fly</name>
    <dbReference type="NCBI Taxonomy" id="7370"/>
    <lineage>
        <taxon>Eukaryota</taxon>
        <taxon>Metazoa</taxon>
        <taxon>Ecdysozoa</taxon>
        <taxon>Arthropoda</taxon>
        <taxon>Hexapoda</taxon>
        <taxon>Insecta</taxon>
        <taxon>Pterygota</taxon>
        <taxon>Neoptera</taxon>
        <taxon>Endopterygota</taxon>
        <taxon>Diptera</taxon>
        <taxon>Brachycera</taxon>
        <taxon>Muscomorpha</taxon>
        <taxon>Muscoidea</taxon>
        <taxon>Muscidae</taxon>
        <taxon>Musca</taxon>
    </lineage>
</organism>
<keyword evidence="7" id="KW-0539">Nucleus</keyword>
<reference evidence="11" key="1">
    <citation type="submission" date="2025-08" db="UniProtKB">
        <authorList>
            <consortium name="RefSeq"/>
        </authorList>
    </citation>
    <scope>IDENTIFICATION</scope>
    <source>
        <strain evidence="11">Aabys</strain>
        <tissue evidence="11">Whole body</tissue>
    </source>
</reference>
<keyword evidence="5" id="KW-0479">Metal-binding</keyword>
<dbReference type="PANTHER" id="PTHR22930">
    <property type="match status" value="1"/>
</dbReference>
<evidence type="ECO:0000256" key="8">
    <source>
        <dbReference type="SAM" id="SignalP"/>
    </source>
</evidence>
<evidence type="ECO:0000256" key="5">
    <source>
        <dbReference type="ARBA" id="ARBA00022723"/>
    </source>
</evidence>
<feature type="domain" description="DDE Tnp4" evidence="9">
    <location>
        <begin position="169"/>
        <end position="333"/>
    </location>
</feature>
<name>A0A9J7IB96_MUSDO</name>
<dbReference type="VEuPathDB" id="VectorBase:MDOA016952"/>
<dbReference type="InterPro" id="IPR045249">
    <property type="entry name" value="HARBI1-like"/>
</dbReference>
<feature type="chain" id="PRO_5046416010" evidence="8">
    <location>
        <begin position="23"/>
        <end position="406"/>
    </location>
</feature>
<dbReference type="Proteomes" id="UP001652621">
    <property type="component" value="Unplaced"/>
</dbReference>
<evidence type="ECO:0000256" key="7">
    <source>
        <dbReference type="ARBA" id="ARBA00023242"/>
    </source>
</evidence>
<feature type="signal peptide" evidence="8">
    <location>
        <begin position="1"/>
        <end position="22"/>
    </location>
</feature>
<dbReference type="InterPro" id="IPR027806">
    <property type="entry name" value="HARBI1_dom"/>
</dbReference>
<proteinExistence type="inferred from homology"/>
<evidence type="ECO:0000259" key="9">
    <source>
        <dbReference type="Pfam" id="PF13359"/>
    </source>
</evidence>
<keyword evidence="8" id="KW-0732">Signal</keyword>
<evidence type="ECO:0000256" key="4">
    <source>
        <dbReference type="ARBA" id="ARBA00022722"/>
    </source>
</evidence>
<comment type="subcellular location">
    <subcellularLocation>
        <location evidence="2">Nucleus</location>
    </subcellularLocation>
</comment>
<keyword evidence="10" id="KW-1185">Reference proteome</keyword>
<keyword evidence="4" id="KW-0540">Nuclease</keyword>
<gene>
    <name evidence="11" type="primary">LOC105262582</name>
</gene>
<comment type="cofactor">
    <cofactor evidence="1">
        <name>a divalent metal cation</name>
        <dbReference type="ChEBI" id="CHEBI:60240"/>
    </cofactor>
</comment>
<sequence>METSQLMNIISLILMLFEAGECLKKLYGRRRYWVRPLLRNRDTHGFFATTFCFPDEFQKTIRMEKNTFDLLLTFVKERLRKHSNRPSISPECRLFMNLAYLAHGGSKQIFSAAFKMGVSTMKGIVSETCEVLWEILGPIYLSVPKENEWKRIAIDFYTMWDLPNCVGAIDGKHINLTCPSNSGSQFYNYKGNYSIVLLAACDANYTFTSVDIGAFGSQSDGGVMWNSRFGQQLYKGQLDLPKEEVLPGTDKSFPHYFVADAAFPLKPFLIRPYPGSNLPPEKEIFNKRLSRARRVIENAFGILASRWRILLSSLQMSPASAEKVIKATVLLHNFLKMHDDSYCPPEYVDRDDGTVLINGLWRKEVPVPLQRARRTASNNAAKCAFKLRDELMSYVVSHPIRQFSRQ</sequence>